<dbReference type="AlphaFoldDB" id="A0ABD5QI00"/>
<dbReference type="InterPro" id="IPR058877">
    <property type="entry name" value="JAB/MPN_dom-containing"/>
</dbReference>
<dbReference type="Proteomes" id="UP001595925">
    <property type="component" value="Unassembled WGS sequence"/>
</dbReference>
<proteinExistence type="predicted"/>
<name>A0ABD5QI00_9EURY</name>
<keyword evidence="2" id="KW-1185">Reference proteome</keyword>
<evidence type="ECO:0000313" key="2">
    <source>
        <dbReference type="Proteomes" id="UP001595925"/>
    </source>
</evidence>
<gene>
    <name evidence="1" type="ORF">ACFPFO_15950</name>
</gene>
<dbReference type="EMBL" id="JBHSJG010000043">
    <property type="protein sequence ID" value="MFC4989231.1"/>
    <property type="molecule type" value="Genomic_DNA"/>
</dbReference>
<organism evidence="1 2">
    <name type="scientific">Saliphagus infecundisoli</name>
    <dbReference type="NCBI Taxonomy" id="1849069"/>
    <lineage>
        <taxon>Archaea</taxon>
        <taxon>Methanobacteriati</taxon>
        <taxon>Methanobacteriota</taxon>
        <taxon>Stenosarchaea group</taxon>
        <taxon>Halobacteria</taxon>
        <taxon>Halobacteriales</taxon>
        <taxon>Natrialbaceae</taxon>
        <taxon>Saliphagus</taxon>
    </lineage>
</organism>
<dbReference type="Pfam" id="PF26422">
    <property type="entry name" value="Halo_JAB_MPN"/>
    <property type="match status" value="1"/>
</dbReference>
<accession>A0ABD5QI00</accession>
<protein>
    <submittedName>
        <fullName evidence="1">Uncharacterized protein</fullName>
    </submittedName>
</protein>
<comment type="caution">
    <text evidence="1">The sequence shown here is derived from an EMBL/GenBank/DDBJ whole genome shotgun (WGS) entry which is preliminary data.</text>
</comment>
<dbReference type="RefSeq" id="WP_114577916.1">
    <property type="nucleotide sequence ID" value="NZ_JAIVEF010000002.1"/>
</dbReference>
<reference evidence="1 2" key="1">
    <citation type="journal article" date="2019" name="Int. J. Syst. Evol. Microbiol.">
        <title>The Global Catalogue of Microorganisms (GCM) 10K type strain sequencing project: providing services to taxonomists for standard genome sequencing and annotation.</title>
        <authorList>
            <consortium name="The Broad Institute Genomics Platform"/>
            <consortium name="The Broad Institute Genome Sequencing Center for Infectious Disease"/>
            <person name="Wu L."/>
            <person name="Ma J."/>
        </authorList>
    </citation>
    <scope>NUCLEOTIDE SEQUENCE [LARGE SCALE GENOMIC DNA]</scope>
    <source>
        <strain evidence="1 2">CGMCC 1.15824</strain>
    </source>
</reference>
<evidence type="ECO:0000313" key="1">
    <source>
        <dbReference type="EMBL" id="MFC4989231.1"/>
    </source>
</evidence>
<sequence>MVYVTRGLLAVLLEFASDADPDGVTIALSATPAPDVDDALPPEATVFTDFYLPDAGRSVAAVFGVDLSTPPGQVGGRFVSHPRGELSVTQGDDLAEVVLVTVPPWDRESVRAFDRRGRRRELAVVDAAPPTEFLE</sequence>